<dbReference type="InterPro" id="IPR050430">
    <property type="entry name" value="Peptidase_S1"/>
</dbReference>
<feature type="chain" id="PRO_5015129308" evidence="4">
    <location>
        <begin position="23"/>
        <end position="354"/>
    </location>
</feature>
<dbReference type="InterPro" id="IPR018114">
    <property type="entry name" value="TRYPSIN_HIS"/>
</dbReference>
<dbReference type="AlphaFoldDB" id="A0A2P6TZF5"/>
<dbReference type="EMBL" id="LHPG02000003">
    <property type="protein sequence ID" value="PRW59448.1"/>
    <property type="molecule type" value="Genomic_DNA"/>
</dbReference>
<evidence type="ECO:0000259" key="5">
    <source>
        <dbReference type="PROSITE" id="PS50240"/>
    </source>
</evidence>
<keyword evidence="4" id="KW-0732">Signal</keyword>
<dbReference type="Pfam" id="PF00089">
    <property type="entry name" value="Trypsin"/>
    <property type="match status" value="1"/>
</dbReference>
<evidence type="ECO:0000256" key="2">
    <source>
        <dbReference type="ARBA" id="ARBA00023157"/>
    </source>
</evidence>
<dbReference type="InterPro" id="IPR009003">
    <property type="entry name" value="Peptidase_S1_PA"/>
</dbReference>
<evidence type="ECO:0000256" key="3">
    <source>
        <dbReference type="SAM" id="MobiDB-lite"/>
    </source>
</evidence>
<sequence length="354" mass="37099">MPLRHFLLLALLLAAALPSALSRSLRDSASTQPSSGQRLPGSALPSTAATGPSPLLDAPPVAGWQPVPGARRTTAEGTQGSPDMQPRIINGDVDKEMKLFPYVAFVSWRLNSTMAALCSGSLISPSHVLTAAHCLVNEDTGREAAAEHLAINIKGVWHKVAAAYRHEGYNHLDGYLSKPANDIGIIVLARPAASPTVRLPKLASGGLLGSVRAAASIPAAHERVWAAGYGQTETGEGSDVLRYTDLRVLTESESERGFADNVCAGGKRGKTCHGDSGGPLVLPTLSGDVVVGITSFGTSANCTKDYSFFTRTAYHLDWIAAKLALPIPAAPSTRPGGAKPTFSNPVEEWLNSLP</sequence>
<dbReference type="Proteomes" id="UP000239899">
    <property type="component" value="Unassembled WGS sequence"/>
</dbReference>
<dbReference type="STRING" id="3076.A0A2P6TZF5"/>
<dbReference type="SUPFAM" id="SSF50494">
    <property type="entry name" value="Trypsin-like serine proteases"/>
    <property type="match status" value="1"/>
</dbReference>
<feature type="signal peptide" evidence="4">
    <location>
        <begin position="1"/>
        <end position="22"/>
    </location>
</feature>
<comment type="caution">
    <text evidence="6">The sequence shown here is derived from an EMBL/GenBank/DDBJ whole genome shotgun (WGS) entry which is preliminary data.</text>
</comment>
<comment type="similarity">
    <text evidence="1">Belongs to the peptidase S1 family.</text>
</comment>
<dbReference type="InterPro" id="IPR043504">
    <property type="entry name" value="Peptidase_S1_PA_chymotrypsin"/>
</dbReference>
<feature type="domain" description="Peptidase S1" evidence="5">
    <location>
        <begin position="88"/>
        <end position="324"/>
    </location>
</feature>
<keyword evidence="2" id="KW-1015">Disulfide bond</keyword>
<reference evidence="6 7" key="1">
    <citation type="journal article" date="2018" name="Plant J.">
        <title>Genome sequences of Chlorella sorokiniana UTEX 1602 and Micractinium conductrix SAG 241.80: implications to maltose excretion by a green alga.</title>
        <authorList>
            <person name="Arriola M.B."/>
            <person name="Velmurugan N."/>
            <person name="Zhang Y."/>
            <person name="Plunkett M.H."/>
            <person name="Hondzo H."/>
            <person name="Barney B.M."/>
        </authorList>
    </citation>
    <scope>NUCLEOTIDE SEQUENCE [LARGE SCALE GENOMIC DNA]</scope>
    <source>
        <strain evidence="7">UTEX 1602</strain>
    </source>
</reference>
<dbReference type="InterPro" id="IPR001314">
    <property type="entry name" value="Peptidase_S1A"/>
</dbReference>
<dbReference type="SMART" id="SM00020">
    <property type="entry name" value="Tryp_SPc"/>
    <property type="match status" value="1"/>
</dbReference>
<evidence type="ECO:0000256" key="1">
    <source>
        <dbReference type="ARBA" id="ARBA00007664"/>
    </source>
</evidence>
<proteinExistence type="inferred from homology"/>
<gene>
    <name evidence="6" type="ORF">C2E21_1978</name>
</gene>
<dbReference type="GO" id="GO:0004252">
    <property type="term" value="F:serine-type endopeptidase activity"/>
    <property type="evidence" value="ECO:0007669"/>
    <property type="project" value="InterPro"/>
</dbReference>
<name>A0A2P6TZF5_CHLSO</name>
<dbReference type="PRINTS" id="PR00722">
    <property type="entry name" value="CHYMOTRYPSIN"/>
</dbReference>
<dbReference type="PANTHER" id="PTHR24276:SF98">
    <property type="entry name" value="FI18310P1-RELATED"/>
    <property type="match status" value="1"/>
</dbReference>
<dbReference type="PANTHER" id="PTHR24276">
    <property type="entry name" value="POLYSERASE-RELATED"/>
    <property type="match status" value="1"/>
</dbReference>
<dbReference type="CDD" id="cd00190">
    <property type="entry name" value="Tryp_SPc"/>
    <property type="match status" value="1"/>
</dbReference>
<feature type="region of interest" description="Disordered" evidence="3">
    <location>
        <begin position="26"/>
        <end position="87"/>
    </location>
</feature>
<dbReference type="PROSITE" id="PS50240">
    <property type="entry name" value="TRYPSIN_DOM"/>
    <property type="match status" value="1"/>
</dbReference>
<keyword evidence="7" id="KW-1185">Reference proteome</keyword>
<evidence type="ECO:0000256" key="4">
    <source>
        <dbReference type="SAM" id="SignalP"/>
    </source>
</evidence>
<dbReference type="SMR" id="A0A2P6TZF5"/>
<evidence type="ECO:0000313" key="6">
    <source>
        <dbReference type="EMBL" id="PRW59448.1"/>
    </source>
</evidence>
<dbReference type="PROSITE" id="PS00134">
    <property type="entry name" value="TRYPSIN_HIS"/>
    <property type="match status" value="1"/>
</dbReference>
<dbReference type="Gene3D" id="2.40.10.10">
    <property type="entry name" value="Trypsin-like serine proteases"/>
    <property type="match status" value="1"/>
</dbReference>
<organism evidence="6 7">
    <name type="scientific">Chlorella sorokiniana</name>
    <name type="common">Freshwater green alga</name>
    <dbReference type="NCBI Taxonomy" id="3076"/>
    <lineage>
        <taxon>Eukaryota</taxon>
        <taxon>Viridiplantae</taxon>
        <taxon>Chlorophyta</taxon>
        <taxon>core chlorophytes</taxon>
        <taxon>Trebouxiophyceae</taxon>
        <taxon>Chlorellales</taxon>
        <taxon>Chlorellaceae</taxon>
        <taxon>Chlorella clade</taxon>
        <taxon>Chlorella</taxon>
    </lineage>
</organism>
<dbReference type="GO" id="GO:0006508">
    <property type="term" value="P:proteolysis"/>
    <property type="evidence" value="ECO:0007669"/>
    <property type="project" value="UniProtKB-KW"/>
</dbReference>
<dbReference type="OrthoDB" id="513440at2759"/>
<protein>
    <submittedName>
        <fullName evidence="6">Serine proteases 1 2-like</fullName>
    </submittedName>
</protein>
<evidence type="ECO:0000313" key="7">
    <source>
        <dbReference type="Proteomes" id="UP000239899"/>
    </source>
</evidence>
<dbReference type="InterPro" id="IPR001254">
    <property type="entry name" value="Trypsin_dom"/>
</dbReference>
<accession>A0A2P6TZF5</accession>